<accession>A0ABN7VWK6</accession>
<evidence type="ECO:0000313" key="2">
    <source>
        <dbReference type="Proteomes" id="UP000789901"/>
    </source>
</evidence>
<organism evidence="1 2">
    <name type="scientific">Gigaspora margarita</name>
    <dbReference type="NCBI Taxonomy" id="4874"/>
    <lineage>
        <taxon>Eukaryota</taxon>
        <taxon>Fungi</taxon>
        <taxon>Fungi incertae sedis</taxon>
        <taxon>Mucoromycota</taxon>
        <taxon>Glomeromycotina</taxon>
        <taxon>Glomeromycetes</taxon>
        <taxon>Diversisporales</taxon>
        <taxon>Gigasporaceae</taxon>
        <taxon>Gigaspora</taxon>
    </lineage>
</organism>
<proteinExistence type="predicted"/>
<dbReference type="EMBL" id="CAJVQB010024099">
    <property type="protein sequence ID" value="CAG8803336.1"/>
    <property type="molecule type" value="Genomic_DNA"/>
</dbReference>
<sequence length="353" mass="40883">MTETLIIDKTLNDESLTHMNILNNEDLTNTNILDDNLTNSNILNETSTILPEYVTAILLVNYNYSIIKIRKLSNYITGEEFFVNQFEVDLIANVNSVESTQKWLVDFEETSKTTMPQTKGNPVLKNPNSLYIRNIECKATLHLRLEQWNLQMNYPLEINIKYIHNHVVHSAKALSFRHVRDEVHDKYLELFKNGHLLATARFTYEDSLHLQANNNQELMQWLADHAQNPNHNYVSNLFKEFHKNYKVDSYNNSGKGHTILQEYDSQSKKAFILCIVTNLMVHVHERINQSGEICYVDASAFFELLNTSVTLFYTSCIARALPFGLIIMLDELKITLKKGIIMLKSLFPSHAFF</sequence>
<name>A0ABN7VWK6_GIGMA</name>
<keyword evidence="2" id="KW-1185">Reference proteome</keyword>
<comment type="caution">
    <text evidence="1">The sequence shown here is derived from an EMBL/GenBank/DDBJ whole genome shotgun (WGS) entry which is preliminary data.</text>
</comment>
<evidence type="ECO:0000313" key="1">
    <source>
        <dbReference type="EMBL" id="CAG8803336.1"/>
    </source>
</evidence>
<protein>
    <submittedName>
        <fullName evidence="1">45644_t:CDS:1</fullName>
    </submittedName>
</protein>
<dbReference type="Proteomes" id="UP000789901">
    <property type="component" value="Unassembled WGS sequence"/>
</dbReference>
<dbReference type="PANTHER" id="PTHR35385:SF2">
    <property type="entry name" value="PROTEIN B, PUTATIVE-RELATED"/>
    <property type="match status" value="1"/>
</dbReference>
<dbReference type="PANTHER" id="PTHR35385">
    <property type="entry name" value="PROTEIN B, PUTATIVE-RELATED-RELATED"/>
    <property type="match status" value="1"/>
</dbReference>
<reference evidence="1 2" key="1">
    <citation type="submission" date="2021-06" db="EMBL/GenBank/DDBJ databases">
        <authorList>
            <person name="Kallberg Y."/>
            <person name="Tangrot J."/>
            <person name="Rosling A."/>
        </authorList>
    </citation>
    <scope>NUCLEOTIDE SEQUENCE [LARGE SCALE GENOMIC DNA]</scope>
    <source>
        <strain evidence="1 2">120-4 pot B 10/14</strain>
    </source>
</reference>
<gene>
    <name evidence="1" type="ORF">GMARGA_LOCUS23626</name>
</gene>
<feature type="non-terminal residue" evidence="1">
    <location>
        <position position="353"/>
    </location>
</feature>